<feature type="domain" description="Aconitase A/isopropylmalate dehydratase small subunit swivel" evidence="11">
    <location>
        <begin position="1"/>
        <end position="122"/>
    </location>
</feature>
<keyword evidence="6 10" id="KW-0432">Leucine biosynthesis</keyword>
<dbReference type="CDD" id="cd01577">
    <property type="entry name" value="IPMI_Swivel"/>
    <property type="match status" value="1"/>
</dbReference>
<dbReference type="InterPro" id="IPR050075">
    <property type="entry name" value="LeuD"/>
</dbReference>
<dbReference type="EC" id="4.2.1.33" evidence="10"/>
<evidence type="ECO:0000256" key="7">
    <source>
        <dbReference type="ARBA" id="ARBA00022605"/>
    </source>
</evidence>
<dbReference type="GO" id="GO:0003861">
    <property type="term" value="F:3-isopropylmalate dehydratase activity"/>
    <property type="evidence" value="ECO:0007669"/>
    <property type="project" value="UniProtKB-UniRule"/>
</dbReference>
<dbReference type="GO" id="GO:0009316">
    <property type="term" value="C:3-isopropylmalate dehydratase complex"/>
    <property type="evidence" value="ECO:0007669"/>
    <property type="project" value="InterPro"/>
</dbReference>
<evidence type="ECO:0000259" key="11">
    <source>
        <dbReference type="Pfam" id="PF00694"/>
    </source>
</evidence>
<comment type="function">
    <text evidence="2 10">Catalyzes the isomerization between 2-isopropylmalate and 3-isopropylmalate, via the formation of 2-isopropylmaleate.</text>
</comment>
<evidence type="ECO:0000313" key="13">
    <source>
        <dbReference type="Proteomes" id="UP000184206"/>
    </source>
</evidence>
<dbReference type="PANTHER" id="PTHR43345:SF5">
    <property type="entry name" value="3-ISOPROPYLMALATE DEHYDRATASE SMALL SUBUNIT"/>
    <property type="match status" value="1"/>
</dbReference>
<dbReference type="FunFam" id="3.20.19.10:FF:000003">
    <property type="entry name" value="3-isopropylmalate dehydratase small subunit"/>
    <property type="match status" value="1"/>
</dbReference>
<dbReference type="SUPFAM" id="SSF52016">
    <property type="entry name" value="LeuD/IlvD-like"/>
    <property type="match status" value="1"/>
</dbReference>
<evidence type="ECO:0000256" key="4">
    <source>
        <dbReference type="ARBA" id="ARBA00009845"/>
    </source>
</evidence>
<keyword evidence="7 10" id="KW-0028">Amino-acid biosynthesis</keyword>
<dbReference type="PANTHER" id="PTHR43345">
    <property type="entry name" value="3-ISOPROPYLMALATE DEHYDRATASE SMALL SUBUNIT 2-RELATED-RELATED"/>
    <property type="match status" value="1"/>
</dbReference>
<keyword evidence="9 10" id="KW-0100">Branched-chain amino acid biosynthesis</keyword>
<evidence type="ECO:0000256" key="6">
    <source>
        <dbReference type="ARBA" id="ARBA00022430"/>
    </source>
</evidence>
<dbReference type="RefSeq" id="WP_072708916.1">
    <property type="nucleotide sequence ID" value="NZ_FRCF01000002.1"/>
</dbReference>
<protein>
    <recommendedName>
        <fullName evidence="10">3-isopropylmalate dehydratase small subunit</fullName>
        <ecNumber evidence="10">4.2.1.33</ecNumber>
    </recommendedName>
    <alternativeName>
        <fullName evidence="10">Alpha-IPM isomerase</fullName>
        <shortName evidence="10">IPMI</shortName>
    </alternativeName>
    <alternativeName>
        <fullName evidence="10">Isopropylmalate isomerase</fullName>
    </alternativeName>
</protein>
<comment type="similarity">
    <text evidence="4 10">Belongs to the LeuD family. LeuD type 1 subfamily.</text>
</comment>
<keyword evidence="8 10" id="KW-0456">Lyase</keyword>
<comment type="subunit">
    <text evidence="5 10">Heterodimer of LeuC and LeuD.</text>
</comment>
<dbReference type="InterPro" id="IPR015928">
    <property type="entry name" value="Aconitase/3IPM_dehydase_swvl"/>
</dbReference>
<comment type="catalytic activity">
    <reaction evidence="1 10">
        <text>(2R,3S)-3-isopropylmalate = (2S)-2-isopropylmalate</text>
        <dbReference type="Rhea" id="RHEA:32287"/>
        <dbReference type="ChEBI" id="CHEBI:1178"/>
        <dbReference type="ChEBI" id="CHEBI:35121"/>
        <dbReference type="EC" id="4.2.1.33"/>
    </reaction>
</comment>
<dbReference type="InterPro" id="IPR033940">
    <property type="entry name" value="IPMI_Swivel"/>
</dbReference>
<gene>
    <name evidence="10" type="primary">leuD</name>
    <name evidence="12" type="ORF">SAMN02745189_00816</name>
</gene>
<sequence>MEAIEKHTGTVYPLGRDNVDTDQIIPKQFLKRVERTGFGEFVFYNWRFDDEGNPKEDFEIDSPKYEGASILIAGENFGCGSSREHAPWALLDYGFKVIIAPSFADIFYSNAFKNGIIVIEAEEDKVKEWQEKAQNGDFMLAVDLVEQTVTSDSGVYKFDIPSYHKEKLINGWDDISLTLQLEDKIKQYEESGGRMGIS</sequence>
<evidence type="ECO:0000256" key="8">
    <source>
        <dbReference type="ARBA" id="ARBA00023239"/>
    </source>
</evidence>
<dbReference type="EMBL" id="FRCF01000002">
    <property type="protein sequence ID" value="SHL67959.1"/>
    <property type="molecule type" value="Genomic_DNA"/>
</dbReference>
<dbReference type="Pfam" id="PF00694">
    <property type="entry name" value="Aconitase_C"/>
    <property type="match status" value="1"/>
</dbReference>
<dbReference type="STRING" id="1123231.SAMN02745189_00816"/>
<evidence type="ECO:0000256" key="2">
    <source>
        <dbReference type="ARBA" id="ARBA00002695"/>
    </source>
</evidence>
<reference evidence="12 13" key="1">
    <citation type="submission" date="2016-11" db="EMBL/GenBank/DDBJ databases">
        <authorList>
            <person name="Jaros S."/>
            <person name="Januszkiewicz K."/>
            <person name="Wedrychowicz H."/>
        </authorList>
    </citation>
    <scope>NUCLEOTIDE SEQUENCE [LARGE SCALE GENOMIC DNA]</scope>
    <source>
        <strain evidence="12 13">DSM 16010</strain>
    </source>
</reference>
<dbReference type="NCBIfam" id="TIGR00171">
    <property type="entry name" value="leuD"/>
    <property type="match status" value="1"/>
</dbReference>
<keyword evidence="13" id="KW-1185">Reference proteome</keyword>
<evidence type="ECO:0000256" key="9">
    <source>
        <dbReference type="ARBA" id="ARBA00023304"/>
    </source>
</evidence>
<proteinExistence type="inferred from homology"/>
<dbReference type="OrthoDB" id="9777465at2"/>
<dbReference type="HAMAP" id="MF_01031">
    <property type="entry name" value="LeuD_type1"/>
    <property type="match status" value="1"/>
</dbReference>
<organism evidence="12 13">
    <name type="scientific">Lacicoccus alkaliphilus DSM 16010</name>
    <dbReference type="NCBI Taxonomy" id="1123231"/>
    <lineage>
        <taxon>Bacteria</taxon>
        <taxon>Bacillati</taxon>
        <taxon>Bacillota</taxon>
        <taxon>Bacilli</taxon>
        <taxon>Bacillales</taxon>
        <taxon>Salinicoccaceae</taxon>
        <taxon>Lacicoccus</taxon>
    </lineage>
</organism>
<evidence type="ECO:0000256" key="10">
    <source>
        <dbReference type="HAMAP-Rule" id="MF_01031"/>
    </source>
</evidence>
<accession>A0A1M7CM88</accession>
<dbReference type="GO" id="GO:0009098">
    <property type="term" value="P:L-leucine biosynthetic process"/>
    <property type="evidence" value="ECO:0007669"/>
    <property type="project" value="UniProtKB-UniRule"/>
</dbReference>
<dbReference type="InterPro" id="IPR000573">
    <property type="entry name" value="AconitaseA/IPMdHydase_ssu_swvl"/>
</dbReference>
<dbReference type="NCBIfam" id="NF002458">
    <property type="entry name" value="PRK01641.1"/>
    <property type="match status" value="1"/>
</dbReference>
<evidence type="ECO:0000256" key="5">
    <source>
        <dbReference type="ARBA" id="ARBA00011271"/>
    </source>
</evidence>
<evidence type="ECO:0000313" key="12">
    <source>
        <dbReference type="EMBL" id="SHL67959.1"/>
    </source>
</evidence>
<name>A0A1M7CM88_9BACL</name>
<dbReference type="Gene3D" id="3.20.19.10">
    <property type="entry name" value="Aconitase, domain 4"/>
    <property type="match status" value="1"/>
</dbReference>
<dbReference type="AlphaFoldDB" id="A0A1M7CM88"/>
<evidence type="ECO:0000256" key="3">
    <source>
        <dbReference type="ARBA" id="ARBA00004729"/>
    </source>
</evidence>
<dbReference type="InterPro" id="IPR004431">
    <property type="entry name" value="3-IsopropMal_deHydase_ssu"/>
</dbReference>
<comment type="pathway">
    <text evidence="3 10">Amino-acid biosynthesis; L-leucine biosynthesis; L-leucine from 3-methyl-2-oxobutanoate: step 2/4.</text>
</comment>
<evidence type="ECO:0000256" key="1">
    <source>
        <dbReference type="ARBA" id="ARBA00000491"/>
    </source>
</evidence>
<dbReference type="UniPathway" id="UPA00048">
    <property type="reaction ID" value="UER00071"/>
</dbReference>
<dbReference type="Proteomes" id="UP000184206">
    <property type="component" value="Unassembled WGS sequence"/>
</dbReference>